<evidence type="ECO:0000313" key="8">
    <source>
        <dbReference type="EMBL" id="KAF5736757.1"/>
    </source>
</evidence>
<keyword evidence="4 6" id="KW-0560">Oxidoreductase</keyword>
<evidence type="ECO:0000256" key="5">
    <source>
        <dbReference type="ARBA" id="ARBA00023004"/>
    </source>
</evidence>
<feature type="domain" description="Fe2OG dioxygenase" evidence="7">
    <location>
        <begin position="191"/>
        <end position="294"/>
    </location>
</feature>
<comment type="caution">
    <text evidence="8">The sequence shown here is derived from an EMBL/GenBank/DDBJ whole genome shotgun (WGS) entry which is preliminary data.</text>
</comment>
<evidence type="ECO:0000256" key="1">
    <source>
        <dbReference type="ARBA" id="ARBA00001962"/>
    </source>
</evidence>
<dbReference type="PROSITE" id="PS51471">
    <property type="entry name" value="FE2OG_OXY"/>
    <property type="match status" value="1"/>
</dbReference>
<evidence type="ECO:0000256" key="3">
    <source>
        <dbReference type="ARBA" id="ARBA00022723"/>
    </source>
</evidence>
<accession>A0A7J7CRM6</accession>
<keyword evidence="9" id="KW-1185">Reference proteome</keyword>
<dbReference type="PANTHER" id="PTHR10209">
    <property type="entry name" value="OXIDOREDUCTASE, 2OG-FE II OXYGENASE FAMILY PROTEIN"/>
    <property type="match status" value="1"/>
</dbReference>
<dbReference type="Pfam" id="PF14226">
    <property type="entry name" value="DIOX_N"/>
    <property type="match status" value="1"/>
</dbReference>
<comment type="similarity">
    <text evidence="2 6">Belongs to the iron/ascorbate-dependent oxidoreductase family.</text>
</comment>
<dbReference type="InterPro" id="IPR044861">
    <property type="entry name" value="IPNS-like_FE2OG_OXY"/>
</dbReference>
<reference evidence="8 9" key="1">
    <citation type="journal article" date="2020" name="Nat. Commun.">
        <title>Genome of Tripterygium wilfordii and identification of cytochrome P450 involved in triptolide biosynthesis.</title>
        <authorList>
            <person name="Tu L."/>
            <person name="Su P."/>
            <person name="Zhang Z."/>
            <person name="Gao L."/>
            <person name="Wang J."/>
            <person name="Hu T."/>
            <person name="Zhou J."/>
            <person name="Zhang Y."/>
            <person name="Zhao Y."/>
            <person name="Liu Y."/>
            <person name="Song Y."/>
            <person name="Tong Y."/>
            <person name="Lu Y."/>
            <person name="Yang J."/>
            <person name="Xu C."/>
            <person name="Jia M."/>
            <person name="Peters R.J."/>
            <person name="Huang L."/>
            <person name="Gao W."/>
        </authorList>
    </citation>
    <scope>NUCLEOTIDE SEQUENCE [LARGE SCALE GENOMIC DNA]</scope>
    <source>
        <strain evidence="9">cv. XIE 37</strain>
        <tissue evidence="8">Leaf</tissue>
    </source>
</reference>
<dbReference type="GO" id="GO:0046872">
    <property type="term" value="F:metal ion binding"/>
    <property type="evidence" value="ECO:0007669"/>
    <property type="project" value="UniProtKB-KW"/>
</dbReference>
<name>A0A7J7CRM6_TRIWF</name>
<dbReference type="InParanoid" id="A0A7J7CRM6"/>
<dbReference type="EMBL" id="JAAARO010000014">
    <property type="protein sequence ID" value="KAF5736757.1"/>
    <property type="molecule type" value="Genomic_DNA"/>
</dbReference>
<dbReference type="PANTHER" id="PTHR10209:SF884">
    <property type="entry name" value="1-AMINOCYCLOPROPANE-1-CARBOXYLATE OXIDASE HOMOLOG 1-LIKE"/>
    <property type="match status" value="1"/>
</dbReference>
<keyword evidence="5 6" id="KW-0408">Iron</keyword>
<dbReference type="Gene3D" id="2.60.120.330">
    <property type="entry name" value="B-lactam Antibiotic, Isopenicillin N Synthase, Chain"/>
    <property type="match status" value="1"/>
</dbReference>
<sequence>MTQNPVLRDLLMLESLRYHQSLFINSGTLRPSHCNPNLQIPTIDLGAINTEDAGARAAVIEQVRAACENWGFFQLVNHGIRQGTLREMLDGVRRFHEQDSDVKQAFYSRDYSKEVIFNSNFDLFVSRAAYWRDTLSCAMAPHPPETKELPSVCRDIIVEYTKEVTTLGLTLFELMSEALGLNPNNLKGMGCTEGIYFLGHYHPACPEPELTMANGEHTDSGFLTVLLQDHIGGLQVLYENQWVDVAPVLGSLVVNIGDLIQLVSNDKFKSVKHRVLANRVGPRVSAACVFRTHVEEGSGSRMFGPIEEPLSEENPPIYRSFSVQEIVALKYSKGNDGSTSRLAHFKL</sequence>
<dbReference type="AlphaFoldDB" id="A0A7J7CRM6"/>
<dbReference type="InterPro" id="IPR027443">
    <property type="entry name" value="IPNS-like_sf"/>
</dbReference>
<evidence type="ECO:0000256" key="2">
    <source>
        <dbReference type="ARBA" id="ARBA00008056"/>
    </source>
</evidence>
<dbReference type="Proteomes" id="UP000593562">
    <property type="component" value="Unassembled WGS sequence"/>
</dbReference>
<evidence type="ECO:0000256" key="4">
    <source>
        <dbReference type="ARBA" id="ARBA00023002"/>
    </source>
</evidence>
<comment type="cofactor">
    <cofactor evidence="1">
        <name>Fe cation</name>
        <dbReference type="ChEBI" id="CHEBI:24875"/>
    </cofactor>
</comment>
<dbReference type="FunFam" id="2.60.120.330:FF:000005">
    <property type="entry name" value="1-aminocyclopropane-1-carboxylate oxidase homolog 1"/>
    <property type="match status" value="1"/>
</dbReference>
<protein>
    <recommendedName>
        <fullName evidence="7">Fe2OG dioxygenase domain-containing protein</fullName>
    </recommendedName>
</protein>
<dbReference type="InterPro" id="IPR026992">
    <property type="entry name" value="DIOX_N"/>
</dbReference>
<evidence type="ECO:0000259" key="7">
    <source>
        <dbReference type="PROSITE" id="PS51471"/>
    </source>
</evidence>
<gene>
    <name evidence="8" type="ORF">HS088_TW14G00910</name>
</gene>
<dbReference type="GO" id="GO:0051213">
    <property type="term" value="F:dioxygenase activity"/>
    <property type="evidence" value="ECO:0007669"/>
    <property type="project" value="UniProtKB-ARBA"/>
</dbReference>
<dbReference type="SUPFAM" id="SSF51197">
    <property type="entry name" value="Clavaminate synthase-like"/>
    <property type="match status" value="1"/>
</dbReference>
<keyword evidence="3 6" id="KW-0479">Metal-binding</keyword>
<proteinExistence type="inferred from homology"/>
<organism evidence="8 9">
    <name type="scientific">Tripterygium wilfordii</name>
    <name type="common">Thunder God vine</name>
    <dbReference type="NCBI Taxonomy" id="458696"/>
    <lineage>
        <taxon>Eukaryota</taxon>
        <taxon>Viridiplantae</taxon>
        <taxon>Streptophyta</taxon>
        <taxon>Embryophyta</taxon>
        <taxon>Tracheophyta</taxon>
        <taxon>Spermatophyta</taxon>
        <taxon>Magnoliopsida</taxon>
        <taxon>eudicotyledons</taxon>
        <taxon>Gunneridae</taxon>
        <taxon>Pentapetalae</taxon>
        <taxon>rosids</taxon>
        <taxon>fabids</taxon>
        <taxon>Celastrales</taxon>
        <taxon>Celastraceae</taxon>
        <taxon>Tripterygium</taxon>
    </lineage>
</organism>
<evidence type="ECO:0000256" key="6">
    <source>
        <dbReference type="RuleBase" id="RU003682"/>
    </source>
</evidence>
<dbReference type="InterPro" id="IPR005123">
    <property type="entry name" value="Oxoglu/Fe-dep_dioxygenase_dom"/>
</dbReference>
<evidence type="ECO:0000313" key="9">
    <source>
        <dbReference type="Proteomes" id="UP000593562"/>
    </source>
</evidence>
<dbReference type="Pfam" id="PF03171">
    <property type="entry name" value="2OG-FeII_Oxy"/>
    <property type="match status" value="1"/>
</dbReference>
<dbReference type="FunCoup" id="A0A7J7CRM6">
    <property type="interactions" value="643"/>
</dbReference>